<reference evidence="3 4" key="1">
    <citation type="journal article" date="2019" name="Nat. Ecol. Evol.">
        <title>Megaphylogeny resolves global patterns of mushroom evolution.</title>
        <authorList>
            <person name="Varga T."/>
            <person name="Krizsan K."/>
            <person name="Foldi C."/>
            <person name="Dima B."/>
            <person name="Sanchez-Garcia M."/>
            <person name="Sanchez-Ramirez S."/>
            <person name="Szollosi G.J."/>
            <person name="Szarkandi J.G."/>
            <person name="Papp V."/>
            <person name="Albert L."/>
            <person name="Andreopoulos W."/>
            <person name="Angelini C."/>
            <person name="Antonin V."/>
            <person name="Barry K.W."/>
            <person name="Bougher N.L."/>
            <person name="Buchanan P."/>
            <person name="Buyck B."/>
            <person name="Bense V."/>
            <person name="Catcheside P."/>
            <person name="Chovatia M."/>
            <person name="Cooper J."/>
            <person name="Damon W."/>
            <person name="Desjardin D."/>
            <person name="Finy P."/>
            <person name="Geml J."/>
            <person name="Haridas S."/>
            <person name="Hughes K."/>
            <person name="Justo A."/>
            <person name="Karasinski D."/>
            <person name="Kautmanova I."/>
            <person name="Kiss B."/>
            <person name="Kocsube S."/>
            <person name="Kotiranta H."/>
            <person name="LaButti K.M."/>
            <person name="Lechner B.E."/>
            <person name="Liimatainen K."/>
            <person name="Lipzen A."/>
            <person name="Lukacs Z."/>
            <person name="Mihaltcheva S."/>
            <person name="Morgado L.N."/>
            <person name="Niskanen T."/>
            <person name="Noordeloos M.E."/>
            <person name="Ohm R.A."/>
            <person name="Ortiz-Santana B."/>
            <person name="Ovrebo C."/>
            <person name="Racz N."/>
            <person name="Riley R."/>
            <person name="Savchenko A."/>
            <person name="Shiryaev A."/>
            <person name="Soop K."/>
            <person name="Spirin V."/>
            <person name="Szebenyi C."/>
            <person name="Tomsovsky M."/>
            <person name="Tulloss R.E."/>
            <person name="Uehling J."/>
            <person name="Grigoriev I.V."/>
            <person name="Vagvolgyi C."/>
            <person name="Papp T."/>
            <person name="Martin F.M."/>
            <person name="Miettinen O."/>
            <person name="Hibbett D.S."/>
            <person name="Nagy L.G."/>
        </authorList>
    </citation>
    <scope>NUCLEOTIDE SEQUENCE [LARGE SCALE GENOMIC DNA]</scope>
    <source>
        <strain evidence="3 4">CBS 962.96</strain>
    </source>
</reference>
<feature type="region of interest" description="Disordered" evidence="1">
    <location>
        <begin position="226"/>
        <end position="279"/>
    </location>
</feature>
<dbReference type="InterPro" id="IPR041260">
    <property type="entry name" value="Sld7_C"/>
</dbReference>
<feature type="compositionally biased region" description="Low complexity" evidence="1">
    <location>
        <begin position="241"/>
        <end position="255"/>
    </location>
</feature>
<dbReference type="Pfam" id="PF18596">
    <property type="entry name" value="Sld7_C"/>
    <property type="match status" value="1"/>
</dbReference>
<evidence type="ECO:0000256" key="1">
    <source>
        <dbReference type="SAM" id="MobiDB-lite"/>
    </source>
</evidence>
<evidence type="ECO:0000313" key="4">
    <source>
        <dbReference type="Proteomes" id="UP000297245"/>
    </source>
</evidence>
<evidence type="ECO:0000259" key="2">
    <source>
        <dbReference type="Pfam" id="PF18596"/>
    </source>
</evidence>
<protein>
    <recommendedName>
        <fullName evidence="2">Sld7 C-terminal domain-containing protein</fullName>
    </recommendedName>
</protein>
<proteinExistence type="predicted"/>
<dbReference type="AlphaFoldDB" id="A0A4S8MK96"/>
<sequence length="372" mass="40866">MSHRLLYRGALSLPESYFLLDGLTFTARLDATRNLIDNPLALALESMRGRPSLRFMGTVNYKKLYIDDSGEITVDIHPEATLSRLYFENLFCLEVPSEEGEKMGLRVALGDTIGPETTQILIFPKPILSEQSETTTTTPMYALAVARILSGPPASRARIPRPDDPTPRKPPPVPFGFAAKAKLKSQGPGNISRVPSGSFAVLGKEVRLGETDVDVFKVPVLPVNKDKGKGKATNSKGNAFGSGTVLDGSSSSASSKGKRKRIEETDIDIENATGEAESPIERENKNRIKRVIVQELSKSSITKGHKEYREVFNHVYMGVCFALRANMKTGHVPDQPMQSFVKSHVSMYACSPRLQTENIQDEHVGQTEMSKS</sequence>
<organism evidence="3 4">
    <name type="scientific">Dendrothele bispora (strain CBS 962.96)</name>
    <dbReference type="NCBI Taxonomy" id="1314807"/>
    <lineage>
        <taxon>Eukaryota</taxon>
        <taxon>Fungi</taxon>
        <taxon>Dikarya</taxon>
        <taxon>Basidiomycota</taxon>
        <taxon>Agaricomycotina</taxon>
        <taxon>Agaricomycetes</taxon>
        <taxon>Agaricomycetidae</taxon>
        <taxon>Agaricales</taxon>
        <taxon>Agaricales incertae sedis</taxon>
        <taxon>Dendrothele</taxon>
    </lineage>
</organism>
<dbReference type="OrthoDB" id="5599874at2759"/>
<feature type="domain" description="Sld7 C-terminal" evidence="2">
    <location>
        <begin position="282"/>
        <end position="348"/>
    </location>
</feature>
<dbReference type="Proteomes" id="UP000297245">
    <property type="component" value="Unassembled WGS sequence"/>
</dbReference>
<keyword evidence="4" id="KW-1185">Reference proteome</keyword>
<accession>A0A4S8MK96</accession>
<name>A0A4S8MK96_DENBC</name>
<feature type="region of interest" description="Disordered" evidence="1">
    <location>
        <begin position="153"/>
        <end position="175"/>
    </location>
</feature>
<evidence type="ECO:0000313" key="3">
    <source>
        <dbReference type="EMBL" id="THV02889.1"/>
    </source>
</evidence>
<gene>
    <name evidence="3" type="ORF">K435DRAFT_962852</name>
</gene>
<dbReference type="EMBL" id="ML179073">
    <property type="protein sequence ID" value="THV02889.1"/>
    <property type="molecule type" value="Genomic_DNA"/>
</dbReference>